<accession>A0A7R9EFE6</accession>
<dbReference type="EMBL" id="OB795693">
    <property type="protein sequence ID" value="CAD7432564.1"/>
    <property type="molecule type" value="Genomic_DNA"/>
</dbReference>
<reference evidence="2" key="1">
    <citation type="submission" date="2020-11" db="EMBL/GenBank/DDBJ databases">
        <authorList>
            <person name="Tran Van P."/>
        </authorList>
    </citation>
    <scope>NUCLEOTIDE SEQUENCE</scope>
</reference>
<feature type="transmembrane region" description="Helical" evidence="1">
    <location>
        <begin position="353"/>
        <end position="375"/>
    </location>
</feature>
<keyword evidence="1" id="KW-1133">Transmembrane helix</keyword>
<proteinExistence type="predicted"/>
<protein>
    <submittedName>
        <fullName evidence="2">Uncharacterized protein</fullName>
    </submittedName>
</protein>
<gene>
    <name evidence="2" type="ORF">TMSB3V08_LOCUS9269</name>
</gene>
<keyword evidence="1" id="KW-0812">Transmembrane</keyword>
<keyword evidence="1" id="KW-0472">Membrane</keyword>
<dbReference type="AlphaFoldDB" id="A0A7R9EFE6"/>
<evidence type="ECO:0000313" key="2">
    <source>
        <dbReference type="EMBL" id="CAD7432564.1"/>
    </source>
</evidence>
<organism evidence="2">
    <name type="scientific">Timema monikensis</name>
    <dbReference type="NCBI Taxonomy" id="170555"/>
    <lineage>
        <taxon>Eukaryota</taxon>
        <taxon>Metazoa</taxon>
        <taxon>Ecdysozoa</taxon>
        <taxon>Arthropoda</taxon>
        <taxon>Hexapoda</taxon>
        <taxon>Insecta</taxon>
        <taxon>Pterygota</taxon>
        <taxon>Neoptera</taxon>
        <taxon>Polyneoptera</taxon>
        <taxon>Phasmatodea</taxon>
        <taxon>Timematodea</taxon>
        <taxon>Timematoidea</taxon>
        <taxon>Timematidae</taxon>
        <taxon>Timema</taxon>
    </lineage>
</organism>
<evidence type="ECO:0000256" key="1">
    <source>
        <dbReference type="SAM" id="Phobius"/>
    </source>
</evidence>
<feature type="transmembrane region" description="Helical" evidence="1">
    <location>
        <begin position="223"/>
        <end position="248"/>
    </location>
</feature>
<sequence>MEMEVAWAFTGSKVGLGHQELICGGGVEGEEGVFPESLVDSRRDLVWSRLGRRPKGCLLVFPVVTPRLVLEEYRMVRKRVAFGKPKACANLTDRRSKSRFTGAATTKRVKKGCTVVRCSLSHTTSTLVPDHRSRYYQESHEGLYSGPLFLVTYYLYSSSRSQEPLLPREYKKGCTVVRCSLSHTTSTLYRSLLLTGLDTATEWLLFGSVLWSCHILAEQQTIALLMVIKSSFTAAVTSVYITIIYLVLGSGNLRAMHGLSEWLLYLTYATQTRYAGAFLNQHVFNNGRLNGLPYDATVNCSAVIQTQESLSASSTFVCRYADGLAYLKERYSRDDDDTFTEILDNNLNIGATFAFSLGLLTLDCFLYLVPLPAFVKAKFRE</sequence>
<name>A0A7R9EFE6_9NEOP</name>